<accession>A0A1J1I3K1</accession>
<protein>
    <submittedName>
        <fullName evidence="1">CLUMA_CG006651, isoform A</fullName>
    </submittedName>
</protein>
<dbReference type="EMBL" id="CVRI01000036">
    <property type="protein sequence ID" value="CRK92937.1"/>
    <property type="molecule type" value="Genomic_DNA"/>
</dbReference>
<keyword evidence="2" id="KW-1185">Reference proteome</keyword>
<evidence type="ECO:0000313" key="1">
    <source>
        <dbReference type="EMBL" id="CRK92937.1"/>
    </source>
</evidence>
<name>A0A1J1I3K1_9DIPT</name>
<reference evidence="1 2" key="1">
    <citation type="submission" date="2015-04" db="EMBL/GenBank/DDBJ databases">
        <authorList>
            <person name="Syromyatnikov M.Y."/>
            <person name="Popov V.N."/>
        </authorList>
    </citation>
    <scope>NUCLEOTIDE SEQUENCE [LARGE SCALE GENOMIC DNA]</scope>
</reference>
<evidence type="ECO:0000313" key="2">
    <source>
        <dbReference type="Proteomes" id="UP000183832"/>
    </source>
</evidence>
<gene>
    <name evidence="1" type="ORF">CLUMA_CG006651</name>
</gene>
<organism evidence="1 2">
    <name type="scientific">Clunio marinus</name>
    <dbReference type="NCBI Taxonomy" id="568069"/>
    <lineage>
        <taxon>Eukaryota</taxon>
        <taxon>Metazoa</taxon>
        <taxon>Ecdysozoa</taxon>
        <taxon>Arthropoda</taxon>
        <taxon>Hexapoda</taxon>
        <taxon>Insecta</taxon>
        <taxon>Pterygota</taxon>
        <taxon>Neoptera</taxon>
        <taxon>Endopterygota</taxon>
        <taxon>Diptera</taxon>
        <taxon>Nematocera</taxon>
        <taxon>Chironomoidea</taxon>
        <taxon>Chironomidae</taxon>
        <taxon>Clunio</taxon>
    </lineage>
</organism>
<sequence>MSMILKHKGIKGHQTSFSHWNLFYLMHKCHHLISLNPLGIECGDFLKFCFSLDILFCELDGKQNQPGIC</sequence>
<dbReference type="AlphaFoldDB" id="A0A1J1I3K1"/>
<proteinExistence type="predicted"/>
<dbReference type="Proteomes" id="UP000183832">
    <property type="component" value="Unassembled WGS sequence"/>
</dbReference>